<dbReference type="InterPro" id="IPR002636">
    <property type="entry name" value="DUF29"/>
</dbReference>
<evidence type="ECO:0000256" key="1">
    <source>
        <dbReference type="SAM" id="MobiDB-lite"/>
    </source>
</evidence>
<dbReference type="PANTHER" id="PTHR34235:SF1">
    <property type="entry name" value="SLR0416 PROTEIN"/>
    <property type="match status" value="1"/>
</dbReference>
<proteinExistence type="predicted"/>
<dbReference type="Proteomes" id="UP001597314">
    <property type="component" value="Unassembled WGS sequence"/>
</dbReference>
<evidence type="ECO:0000313" key="2">
    <source>
        <dbReference type="EMBL" id="MFD2182204.1"/>
    </source>
</evidence>
<dbReference type="PANTHER" id="PTHR34235">
    <property type="entry name" value="SLR1203 PROTEIN-RELATED"/>
    <property type="match status" value="1"/>
</dbReference>
<organism evidence="2 3">
    <name type="scientific">Rhodoplanes azumiensis</name>
    <dbReference type="NCBI Taxonomy" id="1897628"/>
    <lineage>
        <taxon>Bacteria</taxon>
        <taxon>Pseudomonadati</taxon>
        <taxon>Pseudomonadota</taxon>
        <taxon>Alphaproteobacteria</taxon>
        <taxon>Hyphomicrobiales</taxon>
        <taxon>Nitrobacteraceae</taxon>
        <taxon>Rhodoplanes</taxon>
    </lineage>
</organism>
<name>A0ABW5AH40_9BRAD</name>
<dbReference type="Pfam" id="PF01724">
    <property type="entry name" value="DUF29"/>
    <property type="match status" value="1"/>
</dbReference>
<keyword evidence="3" id="KW-1185">Reference proteome</keyword>
<dbReference type="Gene3D" id="1.20.1220.20">
    <property type="entry name" value="Uncharcterised protein PF01724"/>
    <property type="match status" value="1"/>
</dbReference>
<dbReference type="EMBL" id="JBHUIW010000007">
    <property type="protein sequence ID" value="MFD2182204.1"/>
    <property type="molecule type" value="Genomic_DNA"/>
</dbReference>
<reference evidence="3" key="1">
    <citation type="journal article" date="2019" name="Int. J. Syst. Evol. Microbiol.">
        <title>The Global Catalogue of Microorganisms (GCM) 10K type strain sequencing project: providing services to taxonomists for standard genome sequencing and annotation.</title>
        <authorList>
            <consortium name="The Broad Institute Genomics Platform"/>
            <consortium name="The Broad Institute Genome Sequencing Center for Infectious Disease"/>
            <person name="Wu L."/>
            <person name="Ma J."/>
        </authorList>
    </citation>
    <scope>NUCLEOTIDE SEQUENCE [LARGE SCALE GENOMIC DNA]</scope>
    <source>
        <strain evidence="3">CGMCC 1.6774</strain>
    </source>
</reference>
<protein>
    <submittedName>
        <fullName evidence="2">DUF29 domain-containing protein</fullName>
    </submittedName>
</protein>
<sequence length="172" mass="19709">MAPQRDEITIVPTDPNGPAPDPRASYDRDLYTWALEQARLIRAGDFSAVDVENVAEEIESLGREQFSKLESAFRVLLMHMLKWDFQPERRSRSWALSITEKRLVLEDVLDDNPGLKPRIPEAIARAYRKARVGAARETKRDVRQFPELCPYPLADITDRPFEHTPAAKEPPD</sequence>
<gene>
    <name evidence="2" type="ORF">ACFSOX_08575</name>
</gene>
<feature type="region of interest" description="Disordered" evidence="1">
    <location>
        <begin position="1"/>
        <end position="23"/>
    </location>
</feature>
<comment type="caution">
    <text evidence="2">The sequence shown here is derived from an EMBL/GenBank/DDBJ whole genome shotgun (WGS) entry which is preliminary data.</text>
</comment>
<evidence type="ECO:0000313" key="3">
    <source>
        <dbReference type="Proteomes" id="UP001597314"/>
    </source>
</evidence>
<accession>A0ABW5AH40</accession>
<dbReference type="RefSeq" id="WP_378477386.1">
    <property type="nucleotide sequence ID" value="NZ_JBHUIW010000007.1"/>
</dbReference>